<evidence type="ECO:0000256" key="1">
    <source>
        <dbReference type="SAM" id="MobiDB-lite"/>
    </source>
</evidence>
<protein>
    <submittedName>
        <fullName evidence="2">Uncharacterized protein</fullName>
    </submittedName>
</protein>
<sequence>MNNDLTHPFQVPSPPPPYSSITHAPMTPSHPSCFAPWAWFRKRSKKVQDNIGCFTLLGALLLCFMCTSASEDTSSDNLLAQQALPAATMQHTQTNPTRLTPTQPLAPPPTPTPIPATTGVNGNPWGYDFNPGQVVTNPNPDFCSYFKCISNFWNGAGYVVQCSDGQYSKSGDRRSTCSRNGGIAQTLYQH</sequence>
<name>D6TLD8_KTERA</name>
<dbReference type="EMBL" id="ADVG01000002">
    <property type="protein sequence ID" value="EFH86588.1"/>
    <property type="molecule type" value="Genomic_DNA"/>
</dbReference>
<dbReference type="eggNOG" id="ENOG5034415">
    <property type="taxonomic scope" value="Bacteria"/>
</dbReference>
<dbReference type="Proteomes" id="UP000004508">
    <property type="component" value="Unassembled WGS sequence"/>
</dbReference>
<dbReference type="STRING" id="485913.Krac_7891"/>
<feature type="region of interest" description="Disordered" evidence="1">
    <location>
        <begin position="89"/>
        <end position="122"/>
    </location>
</feature>
<evidence type="ECO:0000313" key="2">
    <source>
        <dbReference type="EMBL" id="EFH86588.1"/>
    </source>
</evidence>
<proteinExistence type="predicted"/>
<organism evidence="2 3">
    <name type="scientific">Ktedonobacter racemifer DSM 44963</name>
    <dbReference type="NCBI Taxonomy" id="485913"/>
    <lineage>
        <taxon>Bacteria</taxon>
        <taxon>Bacillati</taxon>
        <taxon>Chloroflexota</taxon>
        <taxon>Ktedonobacteria</taxon>
        <taxon>Ktedonobacterales</taxon>
        <taxon>Ktedonobacteraceae</taxon>
        <taxon>Ktedonobacter</taxon>
    </lineage>
</organism>
<reference evidence="2 3" key="1">
    <citation type="journal article" date="2011" name="Stand. Genomic Sci.">
        <title>Non-contiguous finished genome sequence and contextual data of the filamentous soil bacterium Ktedonobacter racemifer type strain (SOSP1-21).</title>
        <authorList>
            <person name="Chang Y.J."/>
            <person name="Land M."/>
            <person name="Hauser L."/>
            <person name="Chertkov O."/>
            <person name="Del Rio T.G."/>
            <person name="Nolan M."/>
            <person name="Copeland A."/>
            <person name="Tice H."/>
            <person name="Cheng J.F."/>
            <person name="Lucas S."/>
            <person name="Han C."/>
            <person name="Goodwin L."/>
            <person name="Pitluck S."/>
            <person name="Ivanova N."/>
            <person name="Ovchinikova G."/>
            <person name="Pati A."/>
            <person name="Chen A."/>
            <person name="Palaniappan K."/>
            <person name="Mavromatis K."/>
            <person name="Liolios K."/>
            <person name="Brettin T."/>
            <person name="Fiebig A."/>
            <person name="Rohde M."/>
            <person name="Abt B."/>
            <person name="Goker M."/>
            <person name="Detter J.C."/>
            <person name="Woyke T."/>
            <person name="Bristow J."/>
            <person name="Eisen J.A."/>
            <person name="Markowitz V."/>
            <person name="Hugenholtz P."/>
            <person name="Kyrpides N.C."/>
            <person name="Klenk H.P."/>
            <person name="Lapidus A."/>
        </authorList>
    </citation>
    <scope>NUCLEOTIDE SEQUENCE [LARGE SCALE GENOMIC DNA]</scope>
    <source>
        <strain evidence="3">DSM 44963</strain>
    </source>
</reference>
<dbReference type="RefSeq" id="WP_007911041.1">
    <property type="nucleotide sequence ID" value="NZ_ADVG01000002.1"/>
</dbReference>
<dbReference type="AlphaFoldDB" id="D6TLD8"/>
<evidence type="ECO:0000313" key="3">
    <source>
        <dbReference type="Proteomes" id="UP000004508"/>
    </source>
</evidence>
<accession>D6TLD8</accession>
<dbReference type="InParanoid" id="D6TLD8"/>
<gene>
    <name evidence="2" type="ORF">Krac_7891</name>
</gene>
<dbReference type="OrthoDB" id="166944at2"/>
<keyword evidence="3" id="KW-1185">Reference proteome</keyword>
<comment type="caution">
    <text evidence="2">The sequence shown here is derived from an EMBL/GenBank/DDBJ whole genome shotgun (WGS) entry which is preliminary data.</text>
</comment>
<feature type="compositionally biased region" description="Pro residues" evidence="1">
    <location>
        <begin position="104"/>
        <end position="114"/>
    </location>
</feature>